<reference evidence="2 3" key="1">
    <citation type="submission" date="2019-06" db="EMBL/GenBank/DDBJ databases">
        <authorList>
            <person name="Kirkpatrick B.L."/>
            <person name="Twichell C.M."/>
            <person name="Davis D.J."/>
            <person name="Hampton E.S."/>
            <person name="Nguyen T."/>
            <person name="Niekamp K.S."/>
            <person name="Riley K.M."/>
            <person name="Lawson J.L."/>
            <person name="Butela K.A."/>
            <person name="Garlena R.A."/>
            <person name="Russell D.A."/>
            <person name="Pope W.H."/>
            <person name="Jacobs-Sera D."/>
            <person name="Hatfull G.F."/>
        </authorList>
    </citation>
    <scope>NUCLEOTIDE SEQUENCE [LARGE SCALE GENOMIC DNA]</scope>
</reference>
<dbReference type="Proteomes" id="UP000320771">
    <property type="component" value="Segment"/>
</dbReference>
<dbReference type="KEGG" id="vg:56214171"/>
<sequence length="97" mass="10773">MTFWDVAWSALAWLWWAIVLLGAIILLFAIIVGIVRAVRGVIKAPSAIRKKEIARDAHRMAEVLYGAGTGYTYPLEQQGAFNAGVTWTLSEIERKPS</sequence>
<proteinExistence type="predicted"/>
<feature type="transmembrane region" description="Helical" evidence="1">
    <location>
        <begin position="12"/>
        <end position="35"/>
    </location>
</feature>
<dbReference type="RefSeq" id="YP_009908627.1">
    <property type="nucleotide sequence ID" value="NC_049927.1"/>
</dbReference>
<evidence type="ECO:0000256" key="1">
    <source>
        <dbReference type="SAM" id="Phobius"/>
    </source>
</evidence>
<keyword evidence="1" id="KW-0472">Membrane</keyword>
<keyword evidence="1" id="KW-1133">Transmembrane helix</keyword>
<keyword evidence="1" id="KW-0812">Transmembrane</keyword>
<protein>
    <submittedName>
        <fullName evidence="2">Membrane protein</fullName>
    </submittedName>
</protein>
<organism evidence="2 3">
    <name type="scientific">Microbacterium phage McGalleon</name>
    <dbReference type="NCBI Taxonomy" id="2590936"/>
    <lineage>
        <taxon>Viruses</taxon>
        <taxon>Duplodnaviria</taxon>
        <taxon>Heunggongvirae</taxon>
        <taxon>Uroviricota</taxon>
        <taxon>Caudoviricetes</taxon>
        <taxon>Ilzatvirus</taxon>
        <taxon>Ilzatvirus mcgalleon</taxon>
    </lineage>
</organism>
<evidence type="ECO:0000313" key="3">
    <source>
        <dbReference type="Proteomes" id="UP000320771"/>
    </source>
</evidence>
<name>A0A516KQY2_9CAUD</name>
<gene>
    <name evidence="2" type="primary">51</name>
    <name evidence="2" type="ORF">SEA_MCGALLEON_51</name>
</gene>
<accession>A0A516KQY2</accession>
<keyword evidence="3" id="KW-1185">Reference proteome</keyword>
<dbReference type="GeneID" id="56214171"/>
<dbReference type="EMBL" id="MN062703">
    <property type="protein sequence ID" value="QDP44102.1"/>
    <property type="molecule type" value="Genomic_DNA"/>
</dbReference>
<evidence type="ECO:0000313" key="2">
    <source>
        <dbReference type="EMBL" id="QDP44102.1"/>
    </source>
</evidence>